<evidence type="ECO:0000313" key="2">
    <source>
        <dbReference type="Proteomes" id="UP001152320"/>
    </source>
</evidence>
<gene>
    <name evidence="1" type="ORF">HOLleu_24608</name>
</gene>
<dbReference type="AlphaFoldDB" id="A0A9Q1H3B7"/>
<evidence type="ECO:0000313" key="1">
    <source>
        <dbReference type="EMBL" id="KAJ8031423.1"/>
    </source>
</evidence>
<keyword evidence="2" id="KW-1185">Reference proteome</keyword>
<reference evidence="1" key="1">
    <citation type="submission" date="2021-10" db="EMBL/GenBank/DDBJ databases">
        <title>Tropical sea cucumber genome reveals ecological adaptation and Cuvierian tubules defense mechanism.</title>
        <authorList>
            <person name="Chen T."/>
        </authorList>
    </citation>
    <scope>NUCLEOTIDE SEQUENCE</scope>
    <source>
        <strain evidence="1">Nanhai2018</strain>
        <tissue evidence="1">Muscle</tissue>
    </source>
</reference>
<comment type="caution">
    <text evidence="1">The sequence shown here is derived from an EMBL/GenBank/DDBJ whole genome shotgun (WGS) entry which is preliminary data.</text>
</comment>
<accession>A0A9Q1H3B7</accession>
<dbReference type="OrthoDB" id="10068084at2759"/>
<dbReference type="Proteomes" id="UP001152320">
    <property type="component" value="Chromosome 12"/>
</dbReference>
<proteinExistence type="predicted"/>
<protein>
    <submittedName>
        <fullName evidence="1">Uncharacterized protein</fullName>
    </submittedName>
</protein>
<dbReference type="EMBL" id="JAIZAY010000012">
    <property type="protein sequence ID" value="KAJ8031423.1"/>
    <property type="molecule type" value="Genomic_DNA"/>
</dbReference>
<name>A0A9Q1H3B7_HOLLE</name>
<organism evidence="1 2">
    <name type="scientific">Holothuria leucospilota</name>
    <name type="common">Black long sea cucumber</name>
    <name type="synonym">Mertensiothuria leucospilota</name>
    <dbReference type="NCBI Taxonomy" id="206669"/>
    <lineage>
        <taxon>Eukaryota</taxon>
        <taxon>Metazoa</taxon>
        <taxon>Echinodermata</taxon>
        <taxon>Eleutherozoa</taxon>
        <taxon>Echinozoa</taxon>
        <taxon>Holothuroidea</taxon>
        <taxon>Aspidochirotacea</taxon>
        <taxon>Aspidochirotida</taxon>
        <taxon>Holothuriidae</taxon>
        <taxon>Holothuria</taxon>
    </lineage>
</organism>
<sequence length="85" mass="9471">MLRTLDLRQKVVFASQEAGTGVVYIYDQAEKMFLHTVAIGPQSVFVRQQLQPVLTQEGTTDKAMLETLAVFVGQEAERAITLEKS</sequence>